<protein>
    <recommendedName>
        <fullName evidence="4">CopG-like ribbon-helix-helix domain-containing protein</fullName>
    </recommendedName>
</protein>
<evidence type="ECO:0000256" key="1">
    <source>
        <dbReference type="SAM" id="MobiDB-lite"/>
    </source>
</evidence>
<accession>A0ABV8XPH4</accession>
<comment type="caution">
    <text evidence="2">The sequence shown here is derived from an EMBL/GenBank/DDBJ whole genome shotgun (WGS) entry which is preliminary data.</text>
</comment>
<organism evidence="2 3">
    <name type="scientific">Deinococcus navajonensis</name>
    <dbReference type="NCBI Taxonomy" id="309884"/>
    <lineage>
        <taxon>Bacteria</taxon>
        <taxon>Thermotogati</taxon>
        <taxon>Deinococcota</taxon>
        <taxon>Deinococci</taxon>
        <taxon>Deinococcales</taxon>
        <taxon>Deinococcaceae</taxon>
        <taxon>Deinococcus</taxon>
    </lineage>
</organism>
<evidence type="ECO:0000313" key="2">
    <source>
        <dbReference type="EMBL" id="MFC4426528.1"/>
    </source>
</evidence>
<dbReference type="Proteomes" id="UP001595998">
    <property type="component" value="Unassembled WGS sequence"/>
</dbReference>
<evidence type="ECO:0000313" key="3">
    <source>
        <dbReference type="Proteomes" id="UP001595998"/>
    </source>
</evidence>
<name>A0ABV8XPH4_9DEIO</name>
<dbReference type="EMBL" id="JBHSEH010000009">
    <property type="protein sequence ID" value="MFC4426528.1"/>
    <property type="molecule type" value="Genomic_DNA"/>
</dbReference>
<sequence length="62" mass="6913">MSRKNFPLRISPDLYAALERWAADDLRSVNAQIEYLLTRAAREAGRLKPPPAPAPPPTEPES</sequence>
<keyword evidence="3" id="KW-1185">Reference proteome</keyword>
<dbReference type="InterPro" id="IPR010985">
    <property type="entry name" value="Ribbon_hlx_hlx"/>
</dbReference>
<dbReference type="RefSeq" id="WP_380039081.1">
    <property type="nucleotide sequence ID" value="NZ_JBHSEH010000009.1"/>
</dbReference>
<dbReference type="Gene3D" id="1.10.1220.10">
    <property type="entry name" value="Met repressor-like"/>
    <property type="match status" value="1"/>
</dbReference>
<dbReference type="SUPFAM" id="SSF47598">
    <property type="entry name" value="Ribbon-helix-helix"/>
    <property type="match status" value="1"/>
</dbReference>
<proteinExistence type="predicted"/>
<reference evidence="3" key="1">
    <citation type="journal article" date="2019" name="Int. J. Syst. Evol. Microbiol.">
        <title>The Global Catalogue of Microorganisms (GCM) 10K type strain sequencing project: providing services to taxonomists for standard genome sequencing and annotation.</title>
        <authorList>
            <consortium name="The Broad Institute Genomics Platform"/>
            <consortium name="The Broad Institute Genome Sequencing Center for Infectious Disease"/>
            <person name="Wu L."/>
            <person name="Ma J."/>
        </authorList>
    </citation>
    <scope>NUCLEOTIDE SEQUENCE [LARGE SCALE GENOMIC DNA]</scope>
    <source>
        <strain evidence="3">CCUG 56029</strain>
    </source>
</reference>
<dbReference type="InterPro" id="IPR013321">
    <property type="entry name" value="Arc_rbn_hlx_hlx"/>
</dbReference>
<evidence type="ECO:0008006" key="4">
    <source>
        <dbReference type="Google" id="ProtNLM"/>
    </source>
</evidence>
<feature type="compositionally biased region" description="Pro residues" evidence="1">
    <location>
        <begin position="48"/>
        <end position="62"/>
    </location>
</feature>
<feature type="region of interest" description="Disordered" evidence="1">
    <location>
        <begin position="41"/>
        <end position="62"/>
    </location>
</feature>
<gene>
    <name evidence="2" type="ORF">ACFOZ9_09905</name>
</gene>